<evidence type="ECO:0000256" key="1">
    <source>
        <dbReference type="SAM" id="Phobius"/>
    </source>
</evidence>
<dbReference type="EMBL" id="WUPT01000005">
    <property type="protein sequence ID" value="MXQ09787.1"/>
    <property type="molecule type" value="Genomic_DNA"/>
</dbReference>
<evidence type="ECO:0000259" key="3">
    <source>
        <dbReference type="Pfam" id="PF05239"/>
    </source>
</evidence>
<dbReference type="GO" id="GO:0019684">
    <property type="term" value="P:photosynthesis, light reaction"/>
    <property type="evidence" value="ECO:0007669"/>
    <property type="project" value="InterPro"/>
</dbReference>
<dbReference type="InterPro" id="IPR005652">
    <property type="entry name" value="Photo_RC_H"/>
</dbReference>
<reference evidence="4 5" key="1">
    <citation type="submission" date="2019-12" db="EMBL/GenBank/DDBJ databases">
        <authorList>
            <person name="Lee S.D."/>
        </authorList>
    </citation>
    <scope>NUCLEOTIDE SEQUENCE [LARGE SCALE GENOMIC DNA]</scope>
    <source>
        <strain evidence="4 5">GH1-50</strain>
    </source>
</reference>
<evidence type="ECO:0000313" key="5">
    <source>
        <dbReference type="Proteomes" id="UP000480350"/>
    </source>
</evidence>
<feature type="transmembrane region" description="Helical" evidence="1">
    <location>
        <begin position="12"/>
        <end position="31"/>
    </location>
</feature>
<dbReference type="InterPro" id="IPR027275">
    <property type="entry name" value="PRC-brl_dom"/>
</dbReference>
<dbReference type="InterPro" id="IPR011033">
    <property type="entry name" value="PRC_barrel-like_sf"/>
</dbReference>
<keyword evidence="1" id="KW-0812">Transmembrane</keyword>
<keyword evidence="1" id="KW-0472">Membrane</keyword>
<reference evidence="4 5" key="2">
    <citation type="submission" date="2020-03" db="EMBL/GenBank/DDBJ databases">
        <title>Kangsaoukella pontilimi gen. nov., sp. nov., a new member of the family Rhodobacteraceae isolated from a tidal mudflat.</title>
        <authorList>
            <person name="Kim I.S."/>
        </authorList>
    </citation>
    <scope>NUCLEOTIDE SEQUENCE [LARGE SCALE GENOMIC DNA]</scope>
    <source>
        <strain evidence="4 5">GH1-50</strain>
    </source>
</reference>
<dbReference type="Gene3D" id="3.90.50.10">
    <property type="entry name" value="Photosynthetic Reaction Center, subunit H, domain 2"/>
    <property type="match status" value="1"/>
</dbReference>
<dbReference type="Pfam" id="PF03967">
    <property type="entry name" value="PRCH"/>
    <property type="match status" value="1"/>
</dbReference>
<dbReference type="SUPFAM" id="SSF81490">
    <property type="entry name" value="Photosystem II reaction centre subunit H, transmembrane region"/>
    <property type="match status" value="1"/>
</dbReference>
<keyword evidence="5" id="KW-1185">Reference proteome</keyword>
<feature type="domain" description="PRC-barrel" evidence="3">
    <location>
        <begin position="147"/>
        <end position="214"/>
    </location>
</feature>
<dbReference type="RefSeq" id="WP_160765709.1">
    <property type="nucleotide sequence ID" value="NZ_WUPT01000005.1"/>
</dbReference>
<sequence length="250" mass="27607">MVGVTFFGDFDLASAAIWGFWLFFAGLVFYLQTENMREGYPLEMEDGSPSPNQGPFPVPKPKTFETIDGRSITVPSPENEAAHRRDGLALEKMAVSEGFPQMPTGDAMADGVGPASWAPREDAPELDAHGKPKITPMAGHESFFISAGRDPRGMPILSKDDQVVGHCTDMWIDEGEQEVRYLEYELEAEHGSGKRLVPIQLTKVQPRWIMVASLHSSRFEGVPQVRTAGQVTKLEEEKICAWYAGGTLYS</sequence>
<gene>
    <name evidence="4" type="primary">puhA</name>
    <name evidence="4" type="ORF">GQ651_18220</name>
</gene>
<feature type="domain" description="Photosynthetic reaction centre H subunit N-terminal" evidence="2">
    <location>
        <begin position="5"/>
        <end position="137"/>
    </location>
</feature>
<protein>
    <submittedName>
        <fullName evidence="4">Photosynthetic reaction center subunit H</fullName>
    </submittedName>
</protein>
<dbReference type="NCBIfam" id="TIGR01150">
    <property type="entry name" value="puhA"/>
    <property type="match status" value="1"/>
</dbReference>
<name>A0A7C9IJ72_9RHOB</name>
<proteinExistence type="predicted"/>
<accession>A0A7C9IJ72</accession>
<dbReference type="SUPFAM" id="SSF50346">
    <property type="entry name" value="PRC-barrel domain"/>
    <property type="match status" value="1"/>
</dbReference>
<dbReference type="Gene3D" id="4.10.540.10">
    <property type="entry name" value="Photosynthetic reaction centre, H subunit, N-terminal domain"/>
    <property type="match status" value="1"/>
</dbReference>
<dbReference type="GO" id="GO:0030077">
    <property type="term" value="C:plasma membrane light-harvesting complex"/>
    <property type="evidence" value="ECO:0007669"/>
    <property type="project" value="InterPro"/>
</dbReference>
<organism evidence="4 5">
    <name type="scientific">Kangsaoukella pontilimi</name>
    <dbReference type="NCBI Taxonomy" id="2691042"/>
    <lineage>
        <taxon>Bacteria</taxon>
        <taxon>Pseudomonadati</taxon>
        <taxon>Pseudomonadota</taxon>
        <taxon>Alphaproteobacteria</taxon>
        <taxon>Rhodobacterales</taxon>
        <taxon>Paracoccaceae</taxon>
        <taxon>Kangsaoukella</taxon>
    </lineage>
</organism>
<dbReference type="Pfam" id="PF05239">
    <property type="entry name" value="PRC"/>
    <property type="match status" value="1"/>
</dbReference>
<dbReference type="InterPro" id="IPR014747">
    <property type="entry name" value="Bac_photo_RC_H_C"/>
</dbReference>
<evidence type="ECO:0000313" key="4">
    <source>
        <dbReference type="EMBL" id="MXQ09787.1"/>
    </source>
</evidence>
<dbReference type="AlphaFoldDB" id="A0A7C9IJ72"/>
<dbReference type="InterPro" id="IPR037097">
    <property type="entry name" value="Photo_RC_H_N_sf"/>
</dbReference>
<comment type="caution">
    <text evidence="4">The sequence shown here is derived from an EMBL/GenBank/DDBJ whole genome shotgun (WGS) entry which is preliminary data.</text>
</comment>
<dbReference type="Proteomes" id="UP000480350">
    <property type="component" value="Unassembled WGS sequence"/>
</dbReference>
<dbReference type="InterPro" id="IPR015810">
    <property type="entry name" value="Photo_RC_H_N"/>
</dbReference>
<evidence type="ECO:0000259" key="2">
    <source>
        <dbReference type="Pfam" id="PF03967"/>
    </source>
</evidence>
<keyword evidence="1" id="KW-1133">Transmembrane helix</keyword>